<dbReference type="Gene3D" id="2.120.10.30">
    <property type="entry name" value="TolB, C-terminal domain"/>
    <property type="match status" value="1"/>
</dbReference>
<comment type="subcellular location">
    <subcellularLocation>
        <location evidence="1">Vacuole</location>
    </subcellularLocation>
</comment>
<organism evidence="7 8">
    <name type="scientific">Rhamnella rubrinervis</name>
    <dbReference type="NCBI Taxonomy" id="2594499"/>
    <lineage>
        <taxon>Eukaryota</taxon>
        <taxon>Viridiplantae</taxon>
        <taxon>Streptophyta</taxon>
        <taxon>Embryophyta</taxon>
        <taxon>Tracheophyta</taxon>
        <taxon>Spermatophyta</taxon>
        <taxon>Magnoliopsida</taxon>
        <taxon>eudicotyledons</taxon>
        <taxon>Gunneridae</taxon>
        <taxon>Pentapetalae</taxon>
        <taxon>rosids</taxon>
        <taxon>fabids</taxon>
        <taxon>Rosales</taxon>
        <taxon>Rhamnaceae</taxon>
        <taxon>rhamnoid group</taxon>
        <taxon>Rhamneae</taxon>
        <taxon>Rhamnella</taxon>
    </lineage>
</organism>
<dbReference type="AlphaFoldDB" id="A0A8K0DJS2"/>
<dbReference type="Proteomes" id="UP000796880">
    <property type="component" value="Unassembled WGS sequence"/>
</dbReference>
<evidence type="ECO:0000313" key="7">
    <source>
        <dbReference type="EMBL" id="KAF3432245.1"/>
    </source>
</evidence>
<dbReference type="InterPro" id="IPR002156">
    <property type="entry name" value="RNaseH_domain"/>
</dbReference>
<reference evidence="7" key="1">
    <citation type="submission" date="2020-03" db="EMBL/GenBank/DDBJ databases">
        <title>A high-quality chromosome-level genome assembly of a woody plant with both climbing and erect habits, Rhamnella rubrinervis.</title>
        <authorList>
            <person name="Lu Z."/>
            <person name="Yang Y."/>
            <person name="Zhu X."/>
            <person name="Sun Y."/>
        </authorList>
    </citation>
    <scope>NUCLEOTIDE SEQUENCE</scope>
    <source>
        <strain evidence="7">BYM</strain>
        <tissue evidence="7">Leaf</tissue>
    </source>
</reference>
<dbReference type="GO" id="GO:0012505">
    <property type="term" value="C:endomembrane system"/>
    <property type="evidence" value="ECO:0007669"/>
    <property type="project" value="TreeGrafter"/>
</dbReference>
<comment type="caution">
    <text evidence="7">The sequence shown here is derived from an EMBL/GenBank/DDBJ whole genome shotgun (WGS) entry which is preliminary data.</text>
</comment>
<dbReference type="OrthoDB" id="5307922at2759"/>
<dbReference type="InterPro" id="IPR011042">
    <property type="entry name" value="6-blade_b-propeller_TolB-like"/>
</dbReference>
<protein>
    <submittedName>
        <fullName evidence="7">Uncharacterized protein</fullName>
    </submittedName>
</protein>
<keyword evidence="3" id="KW-0926">Vacuole</keyword>
<name>A0A8K0DJS2_9ROSA</name>
<evidence type="ECO:0000256" key="3">
    <source>
        <dbReference type="ARBA" id="ARBA00022554"/>
    </source>
</evidence>
<dbReference type="CDD" id="cd06222">
    <property type="entry name" value="RNase_H_like"/>
    <property type="match status" value="1"/>
</dbReference>
<dbReference type="InterPro" id="IPR018119">
    <property type="entry name" value="Strictosidine_synth_cons-reg"/>
</dbReference>
<keyword evidence="4" id="KW-0325">Glycoprotein</keyword>
<keyword evidence="8" id="KW-1185">Reference proteome</keyword>
<dbReference type="PANTHER" id="PTHR10426:SF86">
    <property type="entry name" value="PROTEIN STRICTOSIDINE SYNTHASE-LIKE 10-LIKE"/>
    <property type="match status" value="1"/>
</dbReference>
<comment type="similarity">
    <text evidence="2">Belongs to the strictosidine synthase family.</text>
</comment>
<feature type="domain" description="Strictosidine synthase conserved region" evidence="5">
    <location>
        <begin position="376"/>
        <end position="463"/>
    </location>
</feature>
<evidence type="ECO:0000259" key="6">
    <source>
        <dbReference type="Pfam" id="PF13456"/>
    </source>
</evidence>
<dbReference type="PANTHER" id="PTHR10426">
    <property type="entry name" value="STRICTOSIDINE SYNTHASE-RELATED"/>
    <property type="match status" value="1"/>
</dbReference>
<dbReference type="GO" id="GO:0003676">
    <property type="term" value="F:nucleic acid binding"/>
    <property type="evidence" value="ECO:0007669"/>
    <property type="project" value="InterPro"/>
</dbReference>
<sequence>MHVRLSKFDEERNVVEVLDDDILLACRGNERNANDLMVTKPKYIAYEARFWWGVRKDNSKFLAWSDIYTPKDAGGLDDVDDSNWKVAADLKEGASLQWDQELLLRICDQVSAKAIMKVGWPISSRMDKLCWMGNSSDMFSVRSCWRMLSNALPNKEMVVQRTGNAQPPTPSLASGSQVWCPPEQGFIKVNVDAAFVGGQATTSLVVRDDQGHLLFLASKLISCVSPFMAEVEALWWAVGYVTQCGWRDVEWETDAKEVEKAVSVKDEPFCWYSFDPICSIRECFGFQGWKLQVPLYVVLKTTMKLSSQKPRIFCDGSSNPNMEPTCGRPLGIKFNPKTGELYIADAYFGLLKVGPNGGVAQQLATSAEGVAFRFTNALDIDTQTGVVYFTDTSMVYQRGVWIKSILAGDKTGKLMKYDPITKKVTVLLRGLAFANGVALSKDNSFILVSESGTMQILRLWLRGPKAQNLELFAQLNRFPDNIKTNEKGEFWIALNSGREALQNLQGENKLQGHGQVGNAWLINDPVAIKFDREGKTVKVLDGKGGSELNSVSEVEEHDGSLWIGSAVKHYVCAINA</sequence>
<dbReference type="EMBL" id="VOIH02000012">
    <property type="protein sequence ID" value="KAF3432245.1"/>
    <property type="molecule type" value="Genomic_DNA"/>
</dbReference>
<evidence type="ECO:0000256" key="2">
    <source>
        <dbReference type="ARBA" id="ARBA00009191"/>
    </source>
</evidence>
<feature type="domain" description="RNase H type-1" evidence="6">
    <location>
        <begin position="190"/>
        <end position="264"/>
    </location>
</feature>
<evidence type="ECO:0000256" key="1">
    <source>
        <dbReference type="ARBA" id="ARBA00004116"/>
    </source>
</evidence>
<dbReference type="SUPFAM" id="SSF63829">
    <property type="entry name" value="Calcium-dependent phosphotriesterase"/>
    <property type="match status" value="1"/>
</dbReference>
<dbReference type="GO" id="GO:0005773">
    <property type="term" value="C:vacuole"/>
    <property type="evidence" value="ECO:0007669"/>
    <property type="project" value="UniProtKB-SubCell"/>
</dbReference>
<dbReference type="Pfam" id="PF13456">
    <property type="entry name" value="RVT_3"/>
    <property type="match status" value="1"/>
</dbReference>
<dbReference type="Pfam" id="PF03088">
    <property type="entry name" value="Str_synth"/>
    <property type="match status" value="1"/>
</dbReference>
<evidence type="ECO:0000256" key="4">
    <source>
        <dbReference type="ARBA" id="ARBA00023180"/>
    </source>
</evidence>
<dbReference type="GO" id="GO:0004523">
    <property type="term" value="F:RNA-DNA hybrid ribonuclease activity"/>
    <property type="evidence" value="ECO:0007669"/>
    <property type="project" value="InterPro"/>
</dbReference>
<gene>
    <name evidence="7" type="ORF">FNV43_RR26984</name>
</gene>
<evidence type="ECO:0000313" key="8">
    <source>
        <dbReference type="Proteomes" id="UP000796880"/>
    </source>
</evidence>
<accession>A0A8K0DJS2</accession>
<proteinExistence type="inferred from homology"/>
<evidence type="ECO:0000259" key="5">
    <source>
        <dbReference type="Pfam" id="PF03088"/>
    </source>
</evidence>
<dbReference type="InterPro" id="IPR044730">
    <property type="entry name" value="RNase_H-like_dom_plant"/>
</dbReference>